<dbReference type="EC" id="1.11.1.24" evidence="2"/>
<dbReference type="InterPro" id="IPR013766">
    <property type="entry name" value="Thioredoxin_domain"/>
</dbReference>
<feature type="domain" description="Thioredoxin" evidence="12">
    <location>
        <begin position="42"/>
        <end position="214"/>
    </location>
</feature>
<name>A0A7W5FPB1_9BACL</name>
<protein>
    <recommendedName>
        <fullName evidence="2">thioredoxin-dependent peroxiredoxin</fullName>
        <ecNumber evidence="2">1.11.1.24</ecNumber>
    </recommendedName>
    <alternativeName>
        <fullName evidence="10">Bacterioferritin comigratory protein</fullName>
    </alternativeName>
    <alternativeName>
        <fullName evidence="8">Thioredoxin peroxidase</fullName>
    </alternativeName>
</protein>
<dbReference type="InterPro" id="IPR000866">
    <property type="entry name" value="AhpC/TSA"/>
</dbReference>
<dbReference type="GO" id="GO:0005737">
    <property type="term" value="C:cytoplasm"/>
    <property type="evidence" value="ECO:0007669"/>
    <property type="project" value="TreeGrafter"/>
</dbReference>
<comment type="catalytic activity">
    <reaction evidence="11">
        <text>a hydroperoxide + [thioredoxin]-dithiol = an alcohol + [thioredoxin]-disulfide + H2O</text>
        <dbReference type="Rhea" id="RHEA:62620"/>
        <dbReference type="Rhea" id="RHEA-COMP:10698"/>
        <dbReference type="Rhea" id="RHEA-COMP:10700"/>
        <dbReference type="ChEBI" id="CHEBI:15377"/>
        <dbReference type="ChEBI" id="CHEBI:29950"/>
        <dbReference type="ChEBI" id="CHEBI:30879"/>
        <dbReference type="ChEBI" id="CHEBI:35924"/>
        <dbReference type="ChEBI" id="CHEBI:50058"/>
        <dbReference type="EC" id="1.11.1.24"/>
    </reaction>
</comment>
<evidence type="ECO:0000256" key="10">
    <source>
        <dbReference type="ARBA" id="ARBA00041373"/>
    </source>
</evidence>
<dbReference type="InterPro" id="IPR050924">
    <property type="entry name" value="Peroxiredoxin_BCP/PrxQ"/>
</dbReference>
<dbReference type="PANTHER" id="PTHR42801:SF7">
    <property type="entry name" value="SLL1159 PROTEIN"/>
    <property type="match status" value="1"/>
</dbReference>
<proteinExistence type="inferred from homology"/>
<evidence type="ECO:0000313" key="13">
    <source>
        <dbReference type="EMBL" id="MBB3111854.1"/>
    </source>
</evidence>
<keyword evidence="3" id="KW-0575">Peroxidase</keyword>
<dbReference type="Pfam" id="PF00578">
    <property type="entry name" value="AhpC-TSA"/>
    <property type="match status" value="1"/>
</dbReference>
<comment type="caution">
    <text evidence="13">The sequence shown here is derived from an EMBL/GenBank/DDBJ whole genome shotgun (WGS) entry which is preliminary data.</text>
</comment>
<gene>
    <name evidence="13" type="ORF">FHS18_003922</name>
</gene>
<evidence type="ECO:0000256" key="1">
    <source>
        <dbReference type="ARBA" id="ARBA00003330"/>
    </source>
</evidence>
<keyword evidence="4" id="KW-0049">Antioxidant</keyword>
<dbReference type="SUPFAM" id="SSF52833">
    <property type="entry name" value="Thioredoxin-like"/>
    <property type="match status" value="1"/>
</dbReference>
<dbReference type="PANTHER" id="PTHR42801">
    <property type="entry name" value="THIOREDOXIN-DEPENDENT PEROXIDE REDUCTASE"/>
    <property type="match status" value="1"/>
</dbReference>
<dbReference type="Gene3D" id="3.40.30.10">
    <property type="entry name" value="Glutaredoxin"/>
    <property type="match status" value="1"/>
</dbReference>
<evidence type="ECO:0000259" key="12">
    <source>
        <dbReference type="PROSITE" id="PS51352"/>
    </source>
</evidence>
<organism evidence="13 14">
    <name type="scientific">Paenibacillus phyllosphaerae</name>
    <dbReference type="NCBI Taxonomy" id="274593"/>
    <lineage>
        <taxon>Bacteria</taxon>
        <taxon>Bacillati</taxon>
        <taxon>Bacillota</taxon>
        <taxon>Bacilli</taxon>
        <taxon>Bacillales</taxon>
        <taxon>Paenibacillaceae</taxon>
        <taxon>Paenibacillus</taxon>
    </lineage>
</organism>
<reference evidence="13 14" key="1">
    <citation type="submission" date="2020-08" db="EMBL/GenBank/DDBJ databases">
        <title>Genomic Encyclopedia of Type Strains, Phase III (KMG-III): the genomes of soil and plant-associated and newly described type strains.</title>
        <authorList>
            <person name="Whitman W."/>
        </authorList>
    </citation>
    <scope>NUCLEOTIDE SEQUENCE [LARGE SCALE GENOMIC DNA]</scope>
    <source>
        <strain evidence="13 14">CECT 5862</strain>
    </source>
</reference>
<dbReference type="GO" id="GO:0045454">
    <property type="term" value="P:cell redox homeostasis"/>
    <property type="evidence" value="ECO:0007669"/>
    <property type="project" value="TreeGrafter"/>
</dbReference>
<comment type="function">
    <text evidence="1">Thiol-specific peroxidase that catalyzes the reduction of hydrogen peroxide and organic hydroperoxides to water and alcohols, respectively. Plays a role in cell protection against oxidative stress by detoxifying peroxides and as sensor of hydrogen peroxide-mediated signaling events.</text>
</comment>
<evidence type="ECO:0000256" key="5">
    <source>
        <dbReference type="ARBA" id="ARBA00023002"/>
    </source>
</evidence>
<dbReference type="RefSeq" id="WP_183601710.1">
    <property type="nucleotide sequence ID" value="NZ_JACHXK010000009.1"/>
</dbReference>
<evidence type="ECO:0000256" key="8">
    <source>
        <dbReference type="ARBA" id="ARBA00032824"/>
    </source>
</evidence>
<dbReference type="GO" id="GO:0008379">
    <property type="term" value="F:thioredoxin peroxidase activity"/>
    <property type="evidence" value="ECO:0007669"/>
    <property type="project" value="TreeGrafter"/>
</dbReference>
<dbReference type="EMBL" id="JACHXK010000009">
    <property type="protein sequence ID" value="MBB3111854.1"/>
    <property type="molecule type" value="Genomic_DNA"/>
</dbReference>
<dbReference type="InterPro" id="IPR036249">
    <property type="entry name" value="Thioredoxin-like_sf"/>
</dbReference>
<evidence type="ECO:0000256" key="3">
    <source>
        <dbReference type="ARBA" id="ARBA00022559"/>
    </source>
</evidence>
<dbReference type="AlphaFoldDB" id="A0A7W5FPB1"/>
<accession>A0A7W5FPB1</accession>
<evidence type="ECO:0000313" key="14">
    <source>
        <dbReference type="Proteomes" id="UP000570361"/>
    </source>
</evidence>
<keyword evidence="6" id="KW-1015">Disulfide bond</keyword>
<evidence type="ECO:0000256" key="6">
    <source>
        <dbReference type="ARBA" id="ARBA00023157"/>
    </source>
</evidence>
<dbReference type="GO" id="GO:0034599">
    <property type="term" value="P:cellular response to oxidative stress"/>
    <property type="evidence" value="ECO:0007669"/>
    <property type="project" value="TreeGrafter"/>
</dbReference>
<dbReference type="PROSITE" id="PS51352">
    <property type="entry name" value="THIOREDOXIN_2"/>
    <property type="match status" value="1"/>
</dbReference>
<evidence type="ECO:0000256" key="2">
    <source>
        <dbReference type="ARBA" id="ARBA00013017"/>
    </source>
</evidence>
<sequence>MSLHEQLELQKASFVARVPEEAQTAVFRHIFEQQQSGITFGLPAGSVAPDFSLTNPLGKTVRLHDELARTHIALVFYRGSWCPYCNVQLRAYEQILPDIQALGGHLMAISPQSPDNALTQKEKEQLSFEVLSDPYGRTADSYKLLFEMPNYLQRTFAEIFRLDLAAFNSADRWTLPVPATYLIDKRGIIRHASVNPDFMERMEPSALLDQLRNL</sequence>
<dbReference type="CDD" id="cd02970">
    <property type="entry name" value="PRX_like2"/>
    <property type="match status" value="1"/>
</dbReference>
<evidence type="ECO:0000256" key="11">
    <source>
        <dbReference type="ARBA" id="ARBA00049091"/>
    </source>
</evidence>
<keyword evidence="5" id="KW-0560">Oxidoreductase</keyword>
<evidence type="ECO:0000256" key="9">
    <source>
        <dbReference type="ARBA" id="ARBA00038489"/>
    </source>
</evidence>
<evidence type="ECO:0000256" key="7">
    <source>
        <dbReference type="ARBA" id="ARBA00023284"/>
    </source>
</evidence>
<dbReference type="Proteomes" id="UP000570361">
    <property type="component" value="Unassembled WGS sequence"/>
</dbReference>
<comment type="similarity">
    <text evidence="9">Belongs to the peroxiredoxin family. BCP/PrxQ subfamily.</text>
</comment>
<evidence type="ECO:0000256" key="4">
    <source>
        <dbReference type="ARBA" id="ARBA00022862"/>
    </source>
</evidence>
<keyword evidence="14" id="KW-1185">Reference proteome</keyword>
<keyword evidence="7" id="KW-0676">Redox-active center</keyword>